<proteinExistence type="predicted"/>
<evidence type="ECO:0000313" key="2">
    <source>
        <dbReference type="Proteomes" id="UP001186974"/>
    </source>
</evidence>
<accession>A0ACC3D9A5</accession>
<keyword evidence="2" id="KW-1185">Reference proteome</keyword>
<evidence type="ECO:0000313" key="1">
    <source>
        <dbReference type="EMBL" id="KAK3063684.1"/>
    </source>
</evidence>
<protein>
    <submittedName>
        <fullName evidence="1">Uncharacterized protein</fullName>
    </submittedName>
</protein>
<sequence>MAVTEWFQSSLTLNKVCTIQDPVTTHVGKTHGNEQRYAVSEEVSCKQSDYFVKAFRGPFREGTEKSIHFDDEEPEISEIFLRWLCTGSAFVLNPASPSRSLAYHAGDGLRMIKSWIFGDEHELECFQKHLIVCEMQLLVCMDLNDVDIRFAYENTVSNAPLRMLVAFNVAEQLCNGSCS</sequence>
<organism evidence="1 2">
    <name type="scientific">Coniosporium uncinatum</name>
    <dbReference type="NCBI Taxonomy" id="93489"/>
    <lineage>
        <taxon>Eukaryota</taxon>
        <taxon>Fungi</taxon>
        <taxon>Dikarya</taxon>
        <taxon>Ascomycota</taxon>
        <taxon>Pezizomycotina</taxon>
        <taxon>Dothideomycetes</taxon>
        <taxon>Dothideomycetes incertae sedis</taxon>
        <taxon>Coniosporium</taxon>
    </lineage>
</organism>
<gene>
    <name evidence="1" type="ORF">LTS18_013585</name>
</gene>
<comment type="caution">
    <text evidence="1">The sequence shown here is derived from an EMBL/GenBank/DDBJ whole genome shotgun (WGS) entry which is preliminary data.</text>
</comment>
<dbReference type="Proteomes" id="UP001186974">
    <property type="component" value="Unassembled WGS sequence"/>
</dbReference>
<dbReference type="EMBL" id="JAWDJW010006755">
    <property type="protein sequence ID" value="KAK3063684.1"/>
    <property type="molecule type" value="Genomic_DNA"/>
</dbReference>
<name>A0ACC3D9A5_9PEZI</name>
<reference evidence="1" key="1">
    <citation type="submission" date="2024-09" db="EMBL/GenBank/DDBJ databases">
        <title>Black Yeasts Isolated from many extreme environments.</title>
        <authorList>
            <person name="Coleine C."/>
            <person name="Stajich J.E."/>
            <person name="Selbmann L."/>
        </authorList>
    </citation>
    <scope>NUCLEOTIDE SEQUENCE</scope>
    <source>
        <strain evidence="1">CCFEE 5737</strain>
    </source>
</reference>